<dbReference type="SUPFAM" id="SSF141571">
    <property type="entry name" value="Pentapeptide repeat-like"/>
    <property type="match status" value="1"/>
</dbReference>
<organism evidence="2">
    <name type="scientific">Streptomyces sp. R33</name>
    <dbReference type="NCBI Taxonomy" id="3238629"/>
    <lineage>
        <taxon>Bacteria</taxon>
        <taxon>Bacillati</taxon>
        <taxon>Actinomycetota</taxon>
        <taxon>Actinomycetes</taxon>
        <taxon>Kitasatosporales</taxon>
        <taxon>Streptomycetaceae</taxon>
        <taxon>Streptomyces</taxon>
    </lineage>
</organism>
<proteinExistence type="predicted"/>
<protein>
    <submittedName>
        <fullName evidence="2">Pentapeptide repeat-containing protein</fullName>
    </submittedName>
</protein>
<dbReference type="Gene3D" id="2.160.20.80">
    <property type="entry name" value="E3 ubiquitin-protein ligase SopA"/>
    <property type="match status" value="1"/>
</dbReference>
<dbReference type="RefSeq" id="WP_369780156.1">
    <property type="nucleotide sequence ID" value="NZ_CP165727.1"/>
</dbReference>
<evidence type="ECO:0000313" key="2">
    <source>
        <dbReference type="EMBL" id="XDV68669.1"/>
    </source>
</evidence>
<name>A0AB39YFM1_9ACTN</name>
<feature type="transmembrane region" description="Helical" evidence="1">
    <location>
        <begin position="20"/>
        <end position="40"/>
    </location>
</feature>
<gene>
    <name evidence="2" type="ORF">AB5J51_40285</name>
</gene>
<evidence type="ECO:0000256" key="1">
    <source>
        <dbReference type="SAM" id="Phobius"/>
    </source>
</evidence>
<sequence length="200" mass="21595">MADNSWSSLPAGDRAQIIGQWRLFLIQGIAALGAAVALLYTARNYRLTRRGQVTDRFIKALERIGHTEEYVRSGGVLAMEQVLKDDVGHTADAAQVLTSLVRQRTASVAVRKSPPRMPKAASYVRRPLPDPPRPDVQLALTVLGRNPTPAMDLSGRCLARADLCEADLRGADLRAADLRGAKLERGVSAILCKSVGVIGC</sequence>
<dbReference type="Pfam" id="PF00805">
    <property type="entry name" value="Pentapeptide"/>
    <property type="match status" value="1"/>
</dbReference>
<dbReference type="InterPro" id="IPR001646">
    <property type="entry name" value="5peptide_repeat"/>
</dbReference>
<reference evidence="2" key="1">
    <citation type="submission" date="2024-08" db="EMBL/GenBank/DDBJ databases">
        <authorList>
            <person name="Yu S.T."/>
        </authorList>
    </citation>
    <scope>NUCLEOTIDE SEQUENCE</scope>
    <source>
        <strain evidence="2">R33</strain>
    </source>
</reference>
<accession>A0AB39YFM1</accession>
<keyword evidence="1" id="KW-0472">Membrane</keyword>
<keyword evidence="1" id="KW-0812">Transmembrane</keyword>
<dbReference type="AlphaFoldDB" id="A0AB39YFM1"/>
<keyword evidence="1" id="KW-1133">Transmembrane helix</keyword>
<dbReference type="EMBL" id="CP165727">
    <property type="protein sequence ID" value="XDV68669.1"/>
    <property type="molecule type" value="Genomic_DNA"/>
</dbReference>